<evidence type="ECO:0000313" key="1">
    <source>
        <dbReference type="EMBL" id="MFC4590882.1"/>
    </source>
</evidence>
<accession>A0ABV9EMJ0</accession>
<dbReference type="Proteomes" id="UP001595891">
    <property type="component" value="Unassembled WGS sequence"/>
</dbReference>
<proteinExistence type="predicted"/>
<reference evidence="2" key="1">
    <citation type="journal article" date="2019" name="Int. J. Syst. Evol. Microbiol.">
        <title>The Global Catalogue of Microorganisms (GCM) 10K type strain sequencing project: providing services to taxonomists for standard genome sequencing and annotation.</title>
        <authorList>
            <consortium name="The Broad Institute Genomics Platform"/>
            <consortium name="The Broad Institute Genome Sequencing Center for Infectious Disease"/>
            <person name="Wu L."/>
            <person name="Ma J."/>
        </authorList>
    </citation>
    <scope>NUCLEOTIDE SEQUENCE [LARGE SCALE GENOMIC DNA]</scope>
    <source>
        <strain evidence="2">CCUG 49560</strain>
    </source>
</reference>
<name>A0ABV9EMJ0_9ACTN</name>
<protein>
    <submittedName>
        <fullName evidence="1">Thiol-disulfide oxidoreductase DCC family protein</fullName>
    </submittedName>
</protein>
<dbReference type="EMBL" id="JBHSFN010000027">
    <property type="protein sequence ID" value="MFC4590882.1"/>
    <property type="molecule type" value="Genomic_DNA"/>
</dbReference>
<organism evidence="1 2">
    <name type="scientific">Sphaerisporangium corydalis</name>
    <dbReference type="NCBI Taxonomy" id="1441875"/>
    <lineage>
        <taxon>Bacteria</taxon>
        <taxon>Bacillati</taxon>
        <taxon>Actinomycetota</taxon>
        <taxon>Actinomycetes</taxon>
        <taxon>Streptosporangiales</taxon>
        <taxon>Streptosporangiaceae</taxon>
        <taxon>Sphaerisporangium</taxon>
    </lineage>
</organism>
<dbReference type="RefSeq" id="WP_262848539.1">
    <property type="nucleotide sequence ID" value="NZ_JANZYP010000075.1"/>
</dbReference>
<gene>
    <name evidence="1" type="ORF">ACFO8L_32635</name>
</gene>
<comment type="caution">
    <text evidence="1">The sequence shown here is derived from an EMBL/GenBank/DDBJ whole genome shotgun (WGS) entry which is preliminary data.</text>
</comment>
<dbReference type="Pfam" id="PF04134">
    <property type="entry name" value="DCC1-like"/>
    <property type="match status" value="1"/>
</dbReference>
<keyword evidence="2" id="KW-1185">Reference proteome</keyword>
<evidence type="ECO:0000313" key="2">
    <source>
        <dbReference type="Proteomes" id="UP001595891"/>
    </source>
</evidence>
<sequence>MLVYDGDCGFCQRCVDFGRGRLPAMPEAVRWQDLDLAEHGLTLDQVTRSIQLVGPGGLHASGARAVALMLAVQPVVWWRAAGRIMLVPPVSWAAEVVYRVVARNRHRLPGSTDTCAIQR</sequence>
<dbReference type="InterPro" id="IPR007263">
    <property type="entry name" value="DCC1-like"/>
</dbReference>